<evidence type="ECO:0000313" key="3">
    <source>
        <dbReference type="Proteomes" id="UP000735302"/>
    </source>
</evidence>
<reference evidence="2 3" key="1">
    <citation type="journal article" date="2021" name="Elife">
        <title>Chloroplast acquisition without the gene transfer in kleptoplastic sea slugs, Plakobranchus ocellatus.</title>
        <authorList>
            <person name="Maeda T."/>
            <person name="Takahashi S."/>
            <person name="Yoshida T."/>
            <person name="Shimamura S."/>
            <person name="Takaki Y."/>
            <person name="Nagai Y."/>
            <person name="Toyoda A."/>
            <person name="Suzuki Y."/>
            <person name="Arimoto A."/>
            <person name="Ishii H."/>
            <person name="Satoh N."/>
            <person name="Nishiyama T."/>
            <person name="Hasebe M."/>
            <person name="Maruyama T."/>
            <person name="Minagawa J."/>
            <person name="Obokata J."/>
            <person name="Shigenobu S."/>
        </authorList>
    </citation>
    <scope>NUCLEOTIDE SEQUENCE [LARGE SCALE GENOMIC DNA]</scope>
</reference>
<keyword evidence="3" id="KW-1185">Reference proteome</keyword>
<evidence type="ECO:0000256" key="1">
    <source>
        <dbReference type="SAM" id="MobiDB-lite"/>
    </source>
</evidence>
<feature type="compositionally biased region" description="Acidic residues" evidence="1">
    <location>
        <begin position="11"/>
        <end position="31"/>
    </location>
</feature>
<comment type="caution">
    <text evidence="2">The sequence shown here is derived from an EMBL/GenBank/DDBJ whole genome shotgun (WGS) entry which is preliminary data.</text>
</comment>
<protein>
    <submittedName>
        <fullName evidence="2">Uncharacterized protein</fullName>
    </submittedName>
</protein>
<dbReference type="EMBL" id="BLXT01004140">
    <property type="protein sequence ID" value="GFO10026.1"/>
    <property type="molecule type" value="Genomic_DNA"/>
</dbReference>
<proteinExistence type="predicted"/>
<dbReference type="Proteomes" id="UP000735302">
    <property type="component" value="Unassembled WGS sequence"/>
</dbReference>
<gene>
    <name evidence="2" type="ORF">PoB_003653100</name>
</gene>
<organism evidence="2 3">
    <name type="scientific">Plakobranchus ocellatus</name>
    <dbReference type="NCBI Taxonomy" id="259542"/>
    <lineage>
        <taxon>Eukaryota</taxon>
        <taxon>Metazoa</taxon>
        <taxon>Spiralia</taxon>
        <taxon>Lophotrochozoa</taxon>
        <taxon>Mollusca</taxon>
        <taxon>Gastropoda</taxon>
        <taxon>Heterobranchia</taxon>
        <taxon>Euthyneura</taxon>
        <taxon>Panpulmonata</taxon>
        <taxon>Sacoglossa</taxon>
        <taxon>Placobranchoidea</taxon>
        <taxon>Plakobranchidae</taxon>
        <taxon>Plakobranchus</taxon>
    </lineage>
</organism>
<feature type="compositionally biased region" description="Basic and acidic residues" evidence="1">
    <location>
        <begin position="62"/>
        <end position="75"/>
    </location>
</feature>
<dbReference type="AlphaFoldDB" id="A0AAV4APC9"/>
<name>A0AAV4APC9_9GAST</name>
<evidence type="ECO:0000313" key="2">
    <source>
        <dbReference type="EMBL" id="GFO10026.1"/>
    </source>
</evidence>
<accession>A0AAV4APC9</accession>
<feature type="region of interest" description="Disordered" evidence="1">
    <location>
        <begin position="1"/>
        <end position="85"/>
    </location>
</feature>
<sequence>MVSISYRNQNDDDNNVDDYDDDDDCRGDDDDNNHSFFYKASPHQGDLRLSDPPSGLGAGDGTRNRDRRVPADLKADSIATVPPNS</sequence>